<gene>
    <name evidence="3" type="ORF">ICT70_01175</name>
</gene>
<accession>A0A8J6QLQ2</accession>
<evidence type="ECO:0000256" key="1">
    <source>
        <dbReference type="SAM" id="Coils"/>
    </source>
</evidence>
<feature type="transmembrane region" description="Helical" evidence="2">
    <location>
        <begin position="120"/>
        <end position="138"/>
    </location>
</feature>
<keyword evidence="4" id="KW-1185">Reference proteome</keyword>
<organism evidence="3 4">
    <name type="scientific">Pelovirga terrestris</name>
    <dbReference type="NCBI Taxonomy" id="2771352"/>
    <lineage>
        <taxon>Bacteria</taxon>
        <taxon>Pseudomonadati</taxon>
        <taxon>Thermodesulfobacteriota</taxon>
        <taxon>Desulfuromonadia</taxon>
        <taxon>Geobacterales</taxon>
        <taxon>Geobacteraceae</taxon>
        <taxon>Pelovirga</taxon>
    </lineage>
</organism>
<evidence type="ECO:0000256" key="2">
    <source>
        <dbReference type="SAM" id="Phobius"/>
    </source>
</evidence>
<evidence type="ECO:0000313" key="3">
    <source>
        <dbReference type="EMBL" id="MBD1399278.1"/>
    </source>
</evidence>
<evidence type="ECO:0000313" key="4">
    <source>
        <dbReference type="Proteomes" id="UP000632828"/>
    </source>
</evidence>
<keyword evidence="1" id="KW-0175">Coiled coil</keyword>
<dbReference type="RefSeq" id="WP_191153549.1">
    <property type="nucleotide sequence ID" value="NZ_JACWUN010000001.1"/>
</dbReference>
<name>A0A8J6QLQ2_9BACT</name>
<dbReference type="Proteomes" id="UP000632828">
    <property type="component" value="Unassembled WGS sequence"/>
</dbReference>
<keyword evidence="2" id="KW-1133">Transmembrane helix</keyword>
<dbReference type="AlphaFoldDB" id="A0A8J6QLQ2"/>
<keyword evidence="2" id="KW-0472">Membrane</keyword>
<feature type="coiled-coil region" evidence="1">
    <location>
        <begin position="10"/>
        <end position="44"/>
    </location>
</feature>
<comment type="caution">
    <text evidence="3">The sequence shown here is derived from an EMBL/GenBank/DDBJ whole genome shotgun (WGS) entry which is preliminary data.</text>
</comment>
<protein>
    <submittedName>
        <fullName evidence="3">Uncharacterized protein</fullName>
    </submittedName>
</protein>
<proteinExistence type="predicted"/>
<keyword evidence="2" id="KW-0812">Transmembrane</keyword>
<reference evidence="3" key="1">
    <citation type="submission" date="2020-09" db="EMBL/GenBank/DDBJ databases">
        <title>Pelobacter alkaliphilus sp. nov., a novel anaerobic arsenate-reducing bacterium from terrestrial mud volcano.</title>
        <authorList>
            <person name="Khomyakova M.A."/>
            <person name="Merkel A.Y."/>
            <person name="Slobodkin A.I."/>
        </authorList>
    </citation>
    <scope>NUCLEOTIDE SEQUENCE</scope>
    <source>
        <strain evidence="3">M08fum</strain>
    </source>
</reference>
<sequence length="156" mass="18028">MSEWINKAKIAEANKINTELNQKIKSLQEELDTQCRELDHLRELATPDEDITHLKEKITAYEQRKLSDKQHIESIIEQAKHVQKVDSLVEQFFSILQVHDDGSIAVAIDKFYKKHERSKLFIVFLLGALVPLVVWVATDASIIQQLIERITRLING</sequence>
<dbReference type="EMBL" id="JACWUN010000001">
    <property type="protein sequence ID" value="MBD1399278.1"/>
    <property type="molecule type" value="Genomic_DNA"/>
</dbReference>